<accession>A0A4S4E4Y1</accession>
<dbReference type="AlphaFoldDB" id="A0A4S4E4Y1"/>
<reference evidence="2 3" key="1">
    <citation type="journal article" date="2018" name="Proc. Natl. Acad. Sci. U.S.A.">
        <title>Draft genome sequence of Camellia sinensis var. sinensis provides insights into the evolution of the tea genome and tea quality.</title>
        <authorList>
            <person name="Wei C."/>
            <person name="Yang H."/>
            <person name="Wang S."/>
            <person name="Zhao J."/>
            <person name="Liu C."/>
            <person name="Gao L."/>
            <person name="Xia E."/>
            <person name="Lu Y."/>
            <person name="Tai Y."/>
            <person name="She G."/>
            <person name="Sun J."/>
            <person name="Cao H."/>
            <person name="Tong W."/>
            <person name="Gao Q."/>
            <person name="Li Y."/>
            <person name="Deng W."/>
            <person name="Jiang X."/>
            <person name="Wang W."/>
            <person name="Chen Q."/>
            <person name="Zhang S."/>
            <person name="Li H."/>
            <person name="Wu J."/>
            <person name="Wang P."/>
            <person name="Li P."/>
            <person name="Shi C."/>
            <person name="Zheng F."/>
            <person name="Jian J."/>
            <person name="Huang B."/>
            <person name="Shan D."/>
            <person name="Shi M."/>
            <person name="Fang C."/>
            <person name="Yue Y."/>
            <person name="Li F."/>
            <person name="Li D."/>
            <person name="Wei S."/>
            <person name="Han B."/>
            <person name="Jiang C."/>
            <person name="Yin Y."/>
            <person name="Xia T."/>
            <person name="Zhang Z."/>
            <person name="Bennetzen J.L."/>
            <person name="Zhao S."/>
            <person name="Wan X."/>
        </authorList>
    </citation>
    <scope>NUCLEOTIDE SEQUENCE [LARGE SCALE GENOMIC DNA]</scope>
    <source>
        <strain evidence="3">cv. Shuchazao</strain>
        <tissue evidence="2">Leaf</tissue>
    </source>
</reference>
<feature type="compositionally biased region" description="Basic and acidic residues" evidence="1">
    <location>
        <begin position="102"/>
        <end position="119"/>
    </location>
</feature>
<comment type="caution">
    <text evidence="2">The sequence shown here is derived from an EMBL/GenBank/DDBJ whole genome shotgun (WGS) entry which is preliminary data.</text>
</comment>
<protein>
    <submittedName>
        <fullName evidence="2">Uncharacterized protein</fullName>
    </submittedName>
</protein>
<name>A0A4S4E4Y1_CAMSN</name>
<feature type="region of interest" description="Disordered" evidence="1">
    <location>
        <begin position="96"/>
        <end position="133"/>
    </location>
</feature>
<organism evidence="2 3">
    <name type="scientific">Camellia sinensis var. sinensis</name>
    <name type="common">China tea</name>
    <dbReference type="NCBI Taxonomy" id="542762"/>
    <lineage>
        <taxon>Eukaryota</taxon>
        <taxon>Viridiplantae</taxon>
        <taxon>Streptophyta</taxon>
        <taxon>Embryophyta</taxon>
        <taxon>Tracheophyta</taxon>
        <taxon>Spermatophyta</taxon>
        <taxon>Magnoliopsida</taxon>
        <taxon>eudicotyledons</taxon>
        <taxon>Gunneridae</taxon>
        <taxon>Pentapetalae</taxon>
        <taxon>asterids</taxon>
        <taxon>Ericales</taxon>
        <taxon>Theaceae</taxon>
        <taxon>Camellia</taxon>
    </lineage>
</organism>
<sequence length="203" mass="23265">MPRKPKGSSARFVHGGVRRGRENASSQCSSTGRYSAEVTHDILPLERPSTKGYPYPKPTQVKGEEGPLLGGPEPSVRYHSGRARILTLYQDLRTKGQPQCKGRRELDCKTHPSSRDESRPWSSNGAEWKSRHSTDKSYSRDNMLIFPKSSHQWEGLAPRCRLFATWGCSTFQGWVVRPSKRYMSWVQNVMRQFDPYLVWALEH</sequence>
<feature type="compositionally biased region" description="Polar residues" evidence="1">
    <location>
        <begin position="23"/>
        <end position="33"/>
    </location>
</feature>
<gene>
    <name evidence="2" type="ORF">TEA_028826</name>
</gene>
<dbReference type="Proteomes" id="UP000306102">
    <property type="component" value="Unassembled WGS sequence"/>
</dbReference>
<evidence type="ECO:0000313" key="3">
    <source>
        <dbReference type="Proteomes" id="UP000306102"/>
    </source>
</evidence>
<evidence type="ECO:0000256" key="1">
    <source>
        <dbReference type="SAM" id="MobiDB-lite"/>
    </source>
</evidence>
<evidence type="ECO:0000313" key="2">
    <source>
        <dbReference type="EMBL" id="THG11010.1"/>
    </source>
</evidence>
<keyword evidence="3" id="KW-1185">Reference proteome</keyword>
<dbReference type="EMBL" id="SDRB02007537">
    <property type="protein sequence ID" value="THG11010.1"/>
    <property type="molecule type" value="Genomic_DNA"/>
</dbReference>
<proteinExistence type="predicted"/>
<feature type="region of interest" description="Disordered" evidence="1">
    <location>
        <begin position="1"/>
        <end position="77"/>
    </location>
</feature>